<feature type="compositionally biased region" description="Acidic residues" evidence="2">
    <location>
        <begin position="268"/>
        <end position="285"/>
    </location>
</feature>
<feature type="coiled-coil region" evidence="1">
    <location>
        <begin position="348"/>
        <end position="375"/>
    </location>
</feature>
<dbReference type="AlphaFoldDB" id="A0A5M9ME65"/>
<reference evidence="3 4" key="1">
    <citation type="submission" date="2019-08" db="EMBL/GenBank/DDBJ databases">
        <title>The genome sequence of a newly discovered highly antifungal drug resistant Aspergillus species, Aspergillus tanneri NIH 1004.</title>
        <authorList>
            <person name="Mounaud S."/>
            <person name="Singh I."/>
            <person name="Joardar V."/>
            <person name="Pakala S."/>
            <person name="Pakala S."/>
            <person name="Venepally P."/>
            <person name="Chung J.K."/>
            <person name="Losada L."/>
            <person name="Nierman W.C."/>
        </authorList>
    </citation>
    <scope>NUCLEOTIDE SEQUENCE [LARGE SCALE GENOMIC DNA]</scope>
    <source>
        <strain evidence="3 4">NIH1004</strain>
    </source>
</reference>
<sequence length="549" mass="62878">MLPSKTHFSIVNQDMTSEYSTDSPSMGKLEFRSATTLSRPFSPPPPDNPWDLDVGITPPASAYYQGSPGLDTSEVKELISHVNISEHLLSLNTSQHGYSKDASAGPPTPKDSKHPQVRHDEIQSPSPHELNEGFYSMHFAKFMRVNNRLIEEQQTVSAKRSKVRELRQALRFKREEEAILRATLMKKLNSLFAQNGPPPVHSMIQDYELLQSATEAYLDLENTYHDAEDQLEQQEYQLVKSMEKFAALSHKLPYVTAQEHLLASEKCDLEEEEEDDDDDDDDDENFSMPSTTQDLPQGVVDYLSRVGDVRILQEHLLDLDTQWLAIMDKQKQRGPLEIPLDSESLEFLRTYDEEREKMLKDLNNAQLDVNQLRSMCEEKGVLTDEYARDLDFLYPLDQEEFTGQEHDPLKLPADEDSSFFFEPEAMAQLTPTRFINKWILHQLRNSSVEIHRLKSRPELQALWDKGCDDANISRWALNEWFSDDAGVSSRPTSTLHLDENHSHMNESVVSPKDRTIRGPILSRSNSMPFLHRVAFSHSLRHSHSMPCGA</sequence>
<evidence type="ECO:0000256" key="1">
    <source>
        <dbReference type="SAM" id="Coils"/>
    </source>
</evidence>
<dbReference type="OrthoDB" id="3553547at2759"/>
<accession>A0A5M9ME65</accession>
<dbReference type="RefSeq" id="XP_033423397.1">
    <property type="nucleotide sequence ID" value="XM_033572845.1"/>
</dbReference>
<feature type="compositionally biased region" description="Polar residues" evidence="2">
    <location>
        <begin position="1"/>
        <end position="24"/>
    </location>
</feature>
<name>A0A5M9ME65_9EURO</name>
<feature type="region of interest" description="Disordered" evidence="2">
    <location>
        <begin position="1"/>
        <end position="54"/>
    </location>
</feature>
<feature type="coiled-coil region" evidence="1">
    <location>
        <begin position="210"/>
        <end position="244"/>
    </location>
</feature>
<organism evidence="3 4">
    <name type="scientific">Aspergillus tanneri</name>
    <dbReference type="NCBI Taxonomy" id="1220188"/>
    <lineage>
        <taxon>Eukaryota</taxon>
        <taxon>Fungi</taxon>
        <taxon>Dikarya</taxon>
        <taxon>Ascomycota</taxon>
        <taxon>Pezizomycotina</taxon>
        <taxon>Eurotiomycetes</taxon>
        <taxon>Eurotiomycetidae</taxon>
        <taxon>Eurotiales</taxon>
        <taxon>Aspergillaceae</taxon>
        <taxon>Aspergillus</taxon>
        <taxon>Aspergillus subgen. Circumdati</taxon>
    </lineage>
</organism>
<dbReference type="EMBL" id="QUQM01000006">
    <property type="protein sequence ID" value="KAA8644036.1"/>
    <property type="molecule type" value="Genomic_DNA"/>
</dbReference>
<comment type="caution">
    <text evidence="3">The sequence shown here is derived from an EMBL/GenBank/DDBJ whole genome shotgun (WGS) entry which is preliminary data.</text>
</comment>
<proteinExistence type="predicted"/>
<feature type="region of interest" description="Disordered" evidence="2">
    <location>
        <begin position="96"/>
        <end position="130"/>
    </location>
</feature>
<dbReference type="Proteomes" id="UP000324241">
    <property type="component" value="Unassembled WGS sequence"/>
</dbReference>
<feature type="compositionally biased region" description="Basic and acidic residues" evidence="2">
    <location>
        <begin position="110"/>
        <end position="122"/>
    </location>
</feature>
<evidence type="ECO:0000313" key="3">
    <source>
        <dbReference type="EMBL" id="KAA8644036.1"/>
    </source>
</evidence>
<feature type="region of interest" description="Disordered" evidence="2">
    <location>
        <begin position="268"/>
        <end position="295"/>
    </location>
</feature>
<gene>
    <name evidence="3" type="ORF">ATNIH1004_008233</name>
</gene>
<evidence type="ECO:0000313" key="4">
    <source>
        <dbReference type="Proteomes" id="UP000324241"/>
    </source>
</evidence>
<dbReference type="VEuPathDB" id="FungiDB:EYZ11_004464"/>
<evidence type="ECO:0000256" key="2">
    <source>
        <dbReference type="SAM" id="MobiDB-lite"/>
    </source>
</evidence>
<dbReference type="GeneID" id="54330935"/>
<keyword evidence="1" id="KW-0175">Coiled coil</keyword>
<protein>
    <submittedName>
        <fullName evidence="3">Uncharacterized protein</fullName>
    </submittedName>
</protein>